<dbReference type="EMBL" id="JAGEVG010000003">
    <property type="protein sequence ID" value="MBO3097393.1"/>
    <property type="molecule type" value="Genomic_DNA"/>
</dbReference>
<sequence>MPLFKQGKYEAGMIYIDNAVKYDRRRYQDYRAFIKCIFAKTYREAIIDFEDYKKRFGDSYVMDHTYDFHIALSYLQLNEFKKAEDIFERDYQKQLAEHGKDWLHSVDLFYYGISKYEQGKYHDAIEMFDLALGIYNNFSDVQYYKAICLSKIGKIGESDELHELAEINGKKGYTFNEDNVIYERYPYQVRWR</sequence>
<comment type="caution">
    <text evidence="1">The sequence shown here is derived from an EMBL/GenBank/DDBJ whole genome shotgun (WGS) entry which is preliminary data.</text>
</comment>
<dbReference type="Pfam" id="PF13174">
    <property type="entry name" value="TPR_6"/>
    <property type="match status" value="1"/>
</dbReference>
<dbReference type="SUPFAM" id="SSF48452">
    <property type="entry name" value="TPR-like"/>
    <property type="match status" value="1"/>
</dbReference>
<dbReference type="Gene3D" id="1.25.40.10">
    <property type="entry name" value="Tetratricopeptide repeat domain"/>
    <property type="match status" value="1"/>
</dbReference>
<gene>
    <name evidence="1" type="ORF">J4051_03870</name>
</gene>
<evidence type="ECO:0000313" key="2">
    <source>
        <dbReference type="Proteomes" id="UP000681315"/>
    </source>
</evidence>
<dbReference type="Proteomes" id="UP000681315">
    <property type="component" value="Unassembled WGS sequence"/>
</dbReference>
<protein>
    <submittedName>
        <fullName evidence="1">Tetratricopeptide repeat protein</fullName>
    </submittedName>
</protein>
<dbReference type="InterPro" id="IPR019734">
    <property type="entry name" value="TPR_rpt"/>
</dbReference>
<accession>A0ABS3SNX3</accession>
<evidence type="ECO:0000313" key="1">
    <source>
        <dbReference type="EMBL" id="MBO3097393.1"/>
    </source>
</evidence>
<organism evidence="1 2">
    <name type="scientific">Gelidibacter pelagius</name>
    <dbReference type="NCBI Taxonomy" id="2819985"/>
    <lineage>
        <taxon>Bacteria</taxon>
        <taxon>Pseudomonadati</taxon>
        <taxon>Bacteroidota</taxon>
        <taxon>Flavobacteriia</taxon>
        <taxon>Flavobacteriales</taxon>
        <taxon>Flavobacteriaceae</taxon>
        <taxon>Gelidibacter</taxon>
    </lineage>
</organism>
<name>A0ABS3SNX3_9FLAO</name>
<proteinExistence type="predicted"/>
<dbReference type="InterPro" id="IPR011990">
    <property type="entry name" value="TPR-like_helical_dom_sf"/>
</dbReference>
<reference evidence="1 2" key="1">
    <citation type="submission" date="2021-03" db="EMBL/GenBank/DDBJ databases">
        <title>Gelidibacter sp. nov., isolated from costal sediment.</title>
        <authorList>
            <person name="Lun K.-Y."/>
        </authorList>
    </citation>
    <scope>NUCLEOTIDE SEQUENCE [LARGE SCALE GENOMIC DNA]</scope>
    <source>
        <strain evidence="1 2">DF109</strain>
    </source>
</reference>
<keyword evidence="2" id="KW-1185">Reference proteome</keyword>